<dbReference type="Proteomes" id="UP001372714">
    <property type="component" value="Chromosome"/>
</dbReference>
<gene>
    <name evidence="1" type="ORF">V6W80_09930</name>
</gene>
<evidence type="ECO:0000313" key="1">
    <source>
        <dbReference type="EMBL" id="WWM68561.1"/>
    </source>
</evidence>
<keyword evidence="2" id="KW-1185">Reference proteome</keyword>
<reference evidence="1 2" key="1">
    <citation type="submission" date="2024-02" db="EMBL/GenBank/DDBJ databases">
        <title>The whole genome sequence of Pseudomonas benzopyrenica MLY92.</title>
        <authorList>
            <person name="Liu Y."/>
        </authorList>
    </citation>
    <scope>NUCLEOTIDE SEQUENCE [LARGE SCALE GENOMIC DNA]</scope>
    <source>
        <strain evidence="1 2">MLY92</strain>
    </source>
</reference>
<proteinExistence type="predicted"/>
<evidence type="ECO:0000313" key="2">
    <source>
        <dbReference type="Proteomes" id="UP001372714"/>
    </source>
</evidence>
<organism evidence="1 2">
    <name type="scientific">Pseudomonas benzopyrenica</name>
    <dbReference type="NCBI Taxonomy" id="2993566"/>
    <lineage>
        <taxon>Bacteria</taxon>
        <taxon>Pseudomonadati</taxon>
        <taxon>Pseudomonadota</taxon>
        <taxon>Gammaproteobacteria</taxon>
        <taxon>Pseudomonadales</taxon>
        <taxon>Pseudomonadaceae</taxon>
        <taxon>Pseudomonas</taxon>
    </lineage>
</organism>
<name>A0ABZ2FUP9_9PSED</name>
<protein>
    <submittedName>
        <fullName evidence="1">DUF1654 domain-containing protein</fullName>
    </submittedName>
</protein>
<dbReference type="RefSeq" id="WP_338546836.1">
    <property type="nucleotide sequence ID" value="NZ_CP145723.1"/>
</dbReference>
<accession>A0ABZ2FUP9</accession>
<dbReference type="EMBL" id="CP145723">
    <property type="protein sequence ID" value="WWM68561.1"/>
    <property type="molecule type" value="Genomic_DNA"/>
</dbReference>
<dbReference type="Pfam" id="PF07867">
    <property type="entry name" value="DUF1654"/>
    <property type="match status" value="1"/>
</dbReference>
<dbReference type="InterPro" id="IPR012449">
    <property type="entry name" value="Phage_F116_Orf28"/>
</dbReference>
<sequence>MSRRNTPAIAAQSMTTSYERLSRRINAHIAEPHAQLEQRCTVRRLDTDCEDDWERVLDEMREVDIVQVTCRGDDVEFAWENPELNG</sequence>